<name>A0A9Q0KVQ8_9MAGN</name>
<organism evidence="1 2">
    <name type="scientific">Protea cynaroides</name>
    <dbReference type="NCBI Taxonomy" id="273540"/>
    <lineage>
        <taxon>Eukaryota</taxon>
        <taxon>Viridiplantae</taxon>
        <taxon>Streptophyta</taxon>
        <taxon>Embryophyta</taxon>
        <taxon>Tracheophyta</taxon>
        <taxon>Spermatophyta</taxon>
        <taxon>Magnoliopsida</taxon>
        <taxon>Proteales</taxon>
        <taxon>Proteaceae</taxon>
        <taxon>Protea</taxon>
    </lineage>
</organism>
<comment type="caution">
    <text evidence="1">The sequence shown here is derived from an EMBL/GenBank/DDBJ whole genome shotgun (WGS) entry which is preliminary data.</text>
</comment>
<dbReference type="Proteomes" id="UP001141806">
    <property type="component" value="Unassembled WGS sequence"/>
</dbReference>
<accession>A0A9Q0KVQ8</accession>
<sequence length="104" mass="11707">MQDGGREVLPVRKLEERVSGSTRLWMAWLQGSLRRWGLSTLFRCIGGGELLCINTNSLLRSTGATISIQFLLVNSGILLQMNIDVYRSSPREFWTGEEFLADSV</sequence>
<protein>
    <submittedName>
        <fullName evidence="1">Uncharacterized protein</fullName>
    </submittedName>
</protein>
<evidence type="ECO:0000313" key="1">
    <source>
        <dbReference type="EMBL" id="KAJ4977722.1"/>
    </source>
</evidence>
<proteinExistence type="predicted"/>
<gene>
    <name evidence="1" type="ORF">NE237_008502</name>
</gene>
<evidence type="ECO:0000313" key="2">
    <source>
        <dbReference type="Proteomes" id="UP001141806"/>
    </source>
</evidence>
<dbReference type="EMBL" id="JAMYWD010000002">
    <property type="protein sequence ID" value="KAJ4977722.1"/>
    <property type="molecule type" value="Genomic_DNA"/>
</dbReference>
<keyword evidence="2" id="KW-1185">Reference proteome</keyword>
<reference evidence="1" key="1">
    <citation type="journal article" date="2023" name="Plant J.">
        <title>The genome of the king protea, Protea cynaroides.</title>
        <authorList>
            <person name="Chang J."/>
            <person name="Duong T.A."/>
            <person name="Schoeman C."/>
            <person name="Ma X."/>
            <person name="Roodt D."/>
            <person name="Barker N."/>
            <person name="Li Z."/>
            <person name="Van de Peer Y."/>
            <person name="Mizrachi E."/>
        </authorList>
    </citation>
    <scope>NUCLEOTIDE SEQUENCE</scope>
    <source>
        <tissue evidence="1">Young leaves</tissue>
    </source>
</reference>
<dbReference type="AlphaFoldDB" id="A0A9Q0KVQ8"/>